<sequence>MAETKAYETYARWTLDGDRTIKLAIEPHRTVAVFEHPDDARRVVDAVNAQTAPTAAEQENGLEDLRGQQASPAVWVALMDARRERDEARAELKRIDQAADAVAPNRQDILADPVDLIASLGVLGQRLRDELEHKHEAWGRTTSRLESELAEAREGCDNAVVDLERAEDELHRLRAAQQLPDAGPVERRPEGFLVGGIWSAHANAEAHVERLKAARLLAVAALLDAEATGPSSDNEDAVSKTIREYIDVVRKGPGDVVRRSFVAMDLERRLDAAEAHRARTSQEAEPAWHSVGSHIELNIGGQEAGQ</sequence>
<feature type="coiled-coil region" evidence="1">
    <location>
        <begin position="149"/>
        <end position="176"/>
    </location>
</feature>
<dbReference type="EMBL" id="CP000750">
    <property type="protein sequence ID" value="ABS03231.1"/>
    <property type="molecule type" value="Genomic_DNA"/>
</dbReference>
<evidence type="ECO:0000256" key="1">
    <source>
        <dbReference type="SAM" id="Coils"/>
    </source>
</evidence>
<protein>
    <submittedName>
        <fullName evidence="2">Uncharacterized protein</fullName>
    </submittedName>
</protein>
<dbReference type="HOGENOM" id="CLU_908451_0_0_11"/>
<organism evidence="2 3">
    <name type="scientific">Kineococcus radiotolerans (strain ATCC BAA-149 / DSM 14245 / SRS30216)</name>
    <dbReference type="NCBI Taxonomy" id="266940"/>
    <lineage>
        <taxon>Bacteria</taxon>
        <taxon>Bacillati</taxon>
        <taxon>Actinomycetota</taxon>
        <taxon>Actinomycetes</taxon>
        <taxon>Kineosporiales</taxon>
        <taxon>Kineosporiaceae</taxon>
        <taxon>Kineococcus</taxon>
    </lineage>
</organism>
<reference evidence="3" key="1">
    <citation type="journal article" date="2008" name="PLoS ONE">
        <title>Survival in nuclear waste, extreme resistance, and potential applications gleaned from the genome sequence of Kineococcus radiotolerans SRS30216.</title>
        <authorList>
            <person name="Bagwell C.E."/>
            <person name="Bhat S."/>
            <person name="Hawkins G.M."/>
            <person name="Smith B.W."/>
            <person name="Biswas T."/>
            <person name="Hoover T.R."/>
            <person name="Saunders E."/>
            <person name="Han C.S."/>
            <person name="Tsodikov O.V."/>
            <person name="Shimkets L.J."/>
        </authorList>
    </citation>
    <scope>NUCLEOTIDE SEQUENCE [LARGE SCALE GENOMIC DNA]</scope>
    <source>
        <strain evidence="3">ATCC BAA-149 / DSM 14245 / SRS30216</strain>
    </source>
</reference>
<dbReference type="OrthoDB" id="3169239at2"/>
<accession>A6W8U2</accession>
<dbReference type="KEGG" id="kra:Krad_1745"/>
<evidence type="ECO:0000313" key="3">
    <source>
        <dbReference type="Proteomes" id="UP000001116"/>
    </source>
</evidence>
<proteinExistence type="predicted"/>
<gene>
    <name evidence="2" type="ordered locus">Krad_1745</name>
</gene>
<dbReference type="STRING" id="266940.Krad_1745"/>
<keyword evidence="3" id="KW-1185">Reference proteome</keyword>
<name>A6W8U2_KINRD</name>
<dbReference type="AlphaFoldDB" id="A6W8U2"/>
<keyword evidence="1" id="KW-0175">Coiled coil</keyword>
<dbReference type="Proteomes" id="UP000001116">
    <property type="component" value="Chromosome"/>
</dbReference>
<evidence type="ECO:0000313" key="2">
    <source>
        <dbReference type="EMBL" id="ABS03231.1"/>
    </source>
</evidence>
<dbReference type="RefSeq" id="WP_011981630.1">
    <property type="nucleotide sequence ID" value="NC_009664.2"/>
</dbReference>